<dbReference type="InterPro" id="IPR022764">
    <property type="entry name" value="Peptidase_S54_rhomboid_dom"/>
</dbReference>
<dbReference type="InterPro" id="IPR035952">
    <property type="entry name" value="Rhomboid-like_sf"/>
</dbReference>
<dbReference type="GO" id="GO:0004252">
    <property type="term" value="F:serine-type endopeptidase activity"/>
    <property type="evidence" value="ECO:0007669"/>
    <property type="project" value="InterPro"/>
</dbReference>
<proteinExistence type="inferred from homology"/>
<evidence type="ECO:0000256" key="7">
    <source>
        <dbReference type="SAM" id="Phobius"/>
    </source>
</evidence>
<gene>
    <name evidence="9" type="ORF">LEP1GSC081_0471</name>
</gene>
<dbReference type="PANTHER" id="PTHR43731:SF14">
    <property type="entry name" value="PRESENILIN-ASSOCIATED RHOMBOID-LIKE PROTEIN, MITOCHONDRIAL"/>
    <property type="match status" value="1"/>
</dbReference>
<name>A0A0E2B885_9LEPT</name>
<dbReference type="RefSeq" id="WP_004764053.1">
    <property type="nucleotide sequence ID" value="NZ_AHMY02000010.1"/>
</dbReference>
<keyword evidence="6 7" id="KW-0472">Membrane</keyword>
<dbReference type="InterPro" id="IPR050925">
    <property type="entry name" value="Rhomboid_protease_S54"/>
</dbReference>
<feature type="transmembrane region" description="Helical" evidence="7">
    <location>
        <begin position="50"/>
        <end position="75"/>
    </location>
</feature>
<dbReference type="PANTHER" id="PTHR43731">
    <property type="entry name" value="RHOMBOID PROTEASE"/>
    <property type="match status" value="1"/>
</dbReference>
<protein>
    <submittedName>
        <fullName evidence="9">Peptidase, S54 family</fullName>
        <ecNumber evidence="9">3.4.21.-</ecNumber>
    </submittedName>
</protein>
<keyword evidence="4 9" id="KW-0378">Hydrolase</keyword>
<comment type="subcellular location">
    <subcellularLocation>
        <location evidence="1">Membrane</location>
        <topology evidence="1">Multi-pass membrane protein</topology>
    </subcellularLocation>
</comment>
<comment type="caution">
    <text evidence="9">The sequence shown here is derived from an EMBL/GenBank/DDBJ whole genome shotgun (WGS) entry which is preliminary data.</text>
</comment>
<evidence type="ECO:0000256" key="3">
    <source>
        <dbReference type="ARBA" id="ARBA00022692"/>
    </source>
</evidence>
<dbReference type="Gene3D" id="1.20.1540.10">
    <property type="entry name" value="Rhomboid-like"/>
    <property type="match status" value="1"/>
</dbReference>
<evidence type="ECO:0000256" key="5">
    <source>
        <dbReference type="ARBA" id="ARBA00022989"/>
    </source>
</evidence>
<sequence>MIRILLFEFPLTTFFVFLMVVTFFIVNVFFPEHLIRQYFLNHPGQIQPLSWIGAVFYHGSLIHLFGNMFYLFFLGRAVEYKAGKGRWLLFFFMAALISSLLDSFIRGVIFHDSTPVVGASGAISGIAAVAALLSPFSLRFNQRNIPFPVFLIAWIMVYSDITNVFTEDGVARWAHLGGFISVIFAAYFLKPTERKQLHSGFILNLIFIILTLILAFFYSNRS</sequence>
<evidence type="ECO:0000313" key="10">
    <source>
        <dbReference type="Proteomes" id="UP000006253"/>
    </source>
</evidence>
<evidence type="ECO:0000256" key="1">
    <source>
        <dbReference type="ARBA" id="ARBA00004141"/>
    </source>
</evidence>
<evidence type="ECO:0000256" key="6">
    <source>
        <dbReference type="ARBA" id="ARBA00023136"/>
    </source>
</evidence>
<dbReference type="AlphaFoldDB" id="A0A0E2B885"/>
<comment type="similarity">
    <text evidence="2">Belongs to the peptidase S54 family.</text>
</comment>
<dbReference type="EC" id="3.4.21.-" evidence="9"/>
<feature type="transmembrane region" description="Helical" evidence="7">
    <location>
        <begin position="145"/>
        <end position="165"/>
    </location>
</feature>
<dbReference type="Proteomes" id="UP000006253">
    <property type="component" value="Unassembled WGS sequence"/>
</dbReference>
<dbReference type="Pfam" id="PF01694">
    <property type="entry name" value="Rhomboid"/>
    <property type="match status" value="1"/>
</dbReference>
<dbReference type="EMBL" id="AHMY02000010">
    <property type="protein sequence ID" value="EKO17406.1"/>
    <property type="molecule type" value="Genomic_DNA"/>
</dbReference>
<dbReference type="SUPFAM" id="SSF144091">
    <property type="entry name" value="Rhomboid-like"/>
    <property type="match status" value="1"/>
</dbReference>
<reference evidence="9 10" key="1">
    <citation type="submission" date="2012-10" db="EMBL/GenBank/DDBJ databases">
        <authorList>
            <person name="Harkins D.M."/>
            <person name="Durkin A.S."/>
            <person name="Brinkac L.M."/>
            <person name="Selengut J.D."/>
            <person name="Sanka R."/>
            <person name="DePew J."/>
            <person name="Purushe J."/>
            <person name="Peacock S.J."/>
            <person name="Thaipadungpanit J."/>
            <person name="Wuthiekanun V.W."/>
            <person name="Day N.P."/>
            <person name="Vinetz J.M."/>
            <person name="Sutton G.G."/>
            <person name="Nelson W.C."/>
            <person name="Fouts D.E."/>
        </authorList>
    </citation>
    <scope>NUCLEOTIDE SEQUENCE [LARGE SCALE GENOMIC DNA]</scope>
    <source>
        <strain evidence="9 10">H1</strain>
    </source>
</reference>
<organism evidence="9 10">
    <name type="scientific">Leptospira kirschneri str. H1</name>
    <dbReference type="NCBI Taxonomy" id="1049966"/>
    <lineage>
        <taxon>Bacteria</taxon>
        <taxon>Pseudomonadati</taxon>
        <taxon>Spirochaetota</taxon>
        <taxon>Spirochaetia</taxon>
        <taxon>Leptospirales</taxon>
        <taxon>Leptospiraceae</taxon>
        <taxon>Leptospira</taxon>
    </lineage>
</organism>
<feature type="transmembrane region" description="Helical" evidence="7">
    <location>
        <begin position="201"/>
        <end position="219"/>
    </location>
</feature>
<feature type="transmembrane region" description="Helical" evidence="7">
    <location>
        <begin position="12"/>
        <end position="30"/>
    </location>
</feature>
<evidence type="ECO:0000259" key="8">
    <source>
        <dbReference type="Pfam" id="PF01694"/>
    </source>
</evidence>
<feature type="domain" description="Peptidase S54 rhomboid" evidence="8">
    <location>
        <begin position="49"/>
        <end position="189"/>
    </location>
</feature>
<feature type="transmembrane region" description="Helical" evidence="7">
    <location>
        <begin position="87"/>
        <end position="109"/>
    </location>
</feature>
<feature type="transmembrane region" description="Helical" evidence="7">
    <location>
        <begin position="171"/>
        <end position="189"/>
    </location>
</feature>
<evidence type="ECO:0000313" key="9">
    <source>
        <dbReference type="EMBL" id="EKO17406.1"/>
    </source>
</evidence>
<keyword evidence="5 7" id="KW-1133">Transmembrane helix</keyword>
<keyword evidence="3 7" id="KW-0812">Transmembrane</keyword>
<evidence type="ECO:0000256" key="2">
    <source>
        <dbReference type="ARBA" id="ARBA00009045"/>
    </source>
</evidence>
<evidence type="ECO:0000256" key="4">
    <source>
        <dbReference type="ARBA" id="ARBA00022801"/>
    </source>
</evidence>
<dbReference type="GO" id="GO:0016020">
    <property type="term" value="C:membrane"/>
    <property type="evidence" value="ECO:0007669"/>
    <property type="project" value="UniProtKB-SubCell"/>
</dbReference>
<accession>A0A0E2B885</accession>
<feature type="transmembrane region" description="Helical" evidence="7">
    <location>
        <begin position="115"/>
        <end position="133"/>
    </location>
</feature>